<keyword evidence="3" id="KW-1185">Reference proteome</keyword>
<keyword evidence="1" id="KW-1133">Transmembrane helix</keyword>
<dbReference type="EMBL" id="CP104275">
    <property type="protein sequence ID" value="UWX98106.1"/>
    <property type="molecule type" value="Genomic_DNA"/>
</dbReference>
<evidence type="ECO:0008006" key="4">
    <source>
        <dbReference type="Google" id="ProtNLM"/>
    </source>
</evidence>
<gene>
    <name evidence="2" type="ORF">N2K95_05415</name>
</gene>
<feature type="transmembrane region" description="Helical" evidence="1">
    <location>
        <begin position="46"/>
        <end position="65"/>
    </location>
</feature>
<keyword evidence="1" id="KW-0472">Membrane</keyword>
<reference evidence="2" key="1">
    <citation type="submission" date="2022-09" db="EMBL/GenBank/DDBJ databases">
        <title>Novel species in genus Arthrobacter.</title>
        <authorList>
            <person name="Liu Y."/>
        </authorList>
    </citation>
    <scope>NUCLEOTIDE SEQUENCE</scope>
    <source>
        <strain evidence="2">Zg-Y815</strain>
    </source>
</reference>
<evidence type="ECO:0000256" key="1">
    <source>
        <dbReference type="SAM" id="Phobius"/>
    </source>
</evidence>
<protein>
    <recommendedName>
        <fullName evidence="4">PH domain-containing protein</fullName>
    </recommendedName>
</protein>
<evidence type="ECO:0000313" key="2">
    <source>
        <dbReference type="EMBL" id="UWX98106.1"/>
    </source>
</evidence>
<accession>A0ABY5YSL6</accession>
<organism evidence="2 3">
    <name type="scientific">Arthrobacter zhaoxinii</name>
    <dbReference type="NCBI Taxonomy" id="2964616"/>
    <lineage>
        <taxon>Bacteria</taxon>
        <taxon>Bacillati</taxon>
        <taxon>Actinomycetota</taxon>
        <taxon>Actinomycetes</taxon>
        <taxon>Micrococcales</taxon>
        <taxon>Micrococcaceae</taxon>
        <taxon>Arthrobacter</taxon>
    </lineage>
</organism>
<proteinExistence type="predicted"/>
<feature type="transmembrane region" description="Helical" evidence="1">
    <location>
        <begin position="20"/>
        <end position="40"/>
    </location>
</feature>
<evidence type="ECO:0000313" key="3">
    <source>
        <dbReference type="Proteomes" id="UP001059859"/>
    </source>
</evidence>
<sequence length="155" mass="16045">MISGGEAETTTFRTRMPARYRLIVGVLGFAAAGGTVLATLDAGPVPVVVGLLMAVAFAAVVQMAARIRVGPESVQIRVAAVFATEIPFRDIRRASAGPVTGLGEGMGLRILPDATGYLVGGPSVRIECGRSAVLVSCREPERLLSCLARQGVPTP</sequence>
<keyword evidence="1" id="KW-0812">Transmembrane</keyword>
<name>A0ABY5YSL6_9MICC</name>
<dbReference type="Proteomes" id="UP001059859">
    <property type="component" value="Chromosome"/>
</dbReference>
<dbReference type="RefSeq" id="WP_260653251.1">
    <property type="nucleotide sequence ID" value="NZ_CP104275.1"/>
</dbReference>